<dbReference type="HOGENOM" id="CLU_2845782_0_0_4"/>
<dbReference type="KEGG" id="pox:MB84_16210"/>
<evidence type="ECO:0000313" key="1">
    <source>
        <dbReference type="EMBL" id="AKC70702.1"/>
    </source>
</evidence>
<sequence>MEKALCDLIRMMELNGTTNMCGRDARWRANMNFRQYPGGMARGMWDQNSDSDCKLSSGVTIIRTD</sequence>
<accession>A0A0E3YDM3</accession>
<proteinExistence type="predicted"/>
<reference evidence="1" key="1">
    <citation type="submission" date="2016-06" db="EMBL/GenBank/DDBJ databases">
        <title>Pandoraea oxalativorans DSM 23570 Genome Sequencing.</title>
        <authorList>
            <person name="Ee R."/>
            <person name="Lim Y.-L."/>
            <person name="Yong D."/>
            <person name="Yin W.-F."/>
            <person name="Chan K.-G."/>
        </authorList>
    </citation>
    <scope>NUCLEOTIDE SEQUENCE</scope>
    <source>
        <strain evidence="1">DSM 23570</strain>
    </source>
</reference>
<evidence type="ECO:0000313" key="2">
    <source>
        <dbReference type="Proteomes" id="UP000035050"/>
    </source>
</evidence>
<organism evidence="1 2">
    <name type="scientific">Pandoraea oxalativorans</name>
    <dbReference type="NCBI Taxonomy" id="573737"/>
    <lineage>
        <taxon>Bacteria</taxon>
        <taxon>Pseudomonadati</taxon>
        <taxon>Pseudomonadota</taxon>
        <taxon>Betaproteobacteria</taxon>
        <taxon>Burkholderiales</taxon>
        <taxon>Burkholderiaceae</taxon>
        <taxon>Pandoraea</taxon>
    </lineage>
</organism>
<name>A0A0E3YDM3_9BURK</name>
<dbReference type="Proteomes" id="UP000035050">
    <property type="component" value="Chromosome"/>
</dbReference>
<keyword evidence="2" id="KW-1185">Reference proteome</keyword>
<gene>
    <name evidence="1" type="ORF">MB84_16210</name>
</gene>
<dbReference type="PATRIC" id="fig|573737.6.peg.4177"/>
<dbReference type="EMBL" id="CP011253">
    <property type="protein sequence ID" value="AKC70702.1"/>
    <property type="molecule type" value="Genomic_DNA"/>
</dbReference>
<dbReference type="AlphaFoldDB" id="A0A0E3YDM3"/>
<protein>
    <submittedName>
        <fullName evidence="1">Uncharacterized protein</fullName>
    </submittedName>
</protein>